<feature type="region of interest" description="Disordered" evidence="5">
    <location>
        <begin position="286"/>
        <end position="310"/>
    </location>
</feature>
<dbReference type="InterPro" id="IPR001356">
    <property type="entry name" value="HD"/>
</dbReference>
<feature type="region of interest" description="Disordered" evidence="5">
    <location>
        <begin position="19"/>
        <end position="42"/>
    </location>
</feature>
<dbReference type="PROSITE" id="PS50071">
    <property type="entry name" value="HOMEOBOX_2"/>
    <property type="match status" value="1"/>
</dbReference>
<dbReference type="InterPro" id="IPR009057">
    <property type="entry name" value="Homeodomain-like_sf"/>
</dbReference>
<feature type="compositionally biased region" description="Low complexity" evidence="5">
    <location>
        <begin position="300"/>
        <end position="310"/>
    </location>
</feature>
<feature type="compositionally biased region" description="Gly residues" evidence="5">
    <location>
        <begin position="28"/>
        <end position="40"/>
    </location>
</feature>
<dbReference type="SUPFAM" id="SSF46689">
    <property type="entry name" value="Homeodomain-like"/>
    <property type="match status" value="1"/>
</dbReference>
<evidence type="ECO:0000256" key="2">
    <source>
        <dbReference type="ARBA" id="ARBA00023155"/>
    </source>
</evidence>
<dbReference type="Pfam" id="PF05920">
    <property type="entry name" value="Homeobox_KN"/>
    <property type="match status" value="1"/>
</dbReference>
<keyword evidence="8" id="KW-1185">Reference proteome</keyword>
<keyword evidence="2 4" id="KW-0371">Homeobox</keyword>
<proteinExistence type="predicted"/>
<comment type="subcellular location">
    <subcellularLocation>
        <location evidence="4">Nucleus</location>
    </subcellularLocation>
</comment>
<evidence type="ECO:0000313" key="8">
    <source>
        <dbReference type="Proteomes" id="UP000422736"/>
    </source>
</evidence>
<keyword evidence="3 4" id="KW-0539">Nucleus</keyword>
<gene>
    <name evidence="7" type="primary">CUP9</name>
    <name evidence="7" type="ORF">FIM1_2023</name>
</gene>
<evidence type="ECO:0000313" key="7">
    <source>
        <dbReference type="EMBL" id="QGN15334.1"/>
    </source>
</evidence>
<feature type="compositionally biased region" description="Basic residues" evidence="5">
    <location>
        <begin position="289"/>
        <end position="299"/>
    </location>
</feature>
<dbReference type="CDD" id="cd00086">
    <property type="entry name" value="homeodomain"/>
    <property type="match status" value="1"/>
</dbReference>
<protein>
    <submittedName>
        <fullName evidence="7">Homeodomain super family</fullName>
    </submittedName>
</protein>
<dbReference type="GO" id="GO:0003677">
    <property type="term" value="F:DNA binding"/>
    <property type="evidence" value="ECO:0007669"/>
    <property type="project" value="UniProtKB-KW"/>
</dbReference>
<evidence type="ECO:0000256" key="4">
    <source>
        <dbReference type="PROSITE-ProRule" id="PRU00108"/>
    </source>
</evidence>
<sequence length="443" mass="47846">MEASMSHGIANTNVHAISMSTSSSSNGTGPGSGSGSGSGNGNAVTLPSIKSLLYSNSNSGNNSDVVQVPSHALPHEIQYTMTDIALNRHIGANCTSSSSKQMLPPLRARSHSEPMDPLVTLSNTASQMLHTRDKPEGITQGVSVGRSNSLLLTQSSHSMARPQHSVYSMISTHGTPAGTFVPATAPASTPNVVLSTLSPISTPAITNNNTTRVMNTHTNNSSSNSNGISNGHMNSIHSNSNSHSSEGNSNNNITGGNNSNINAGMNMNINTGNNGLTGYAMVSGVNAGGKKHSRKKSKSSKSLMNSSKRSNLPKEVINVLNDWLLKNLHNPYPTPQVKRELLEKTGLNHVQLSNWFINVRRRKIFNEYYKLNQSVNTDKSMKNSDMLPSNYNDDQNDDGSDPQLEMRFRTIPLTRRKKLIDRLEELKRLSSSNMPPPSHRRQP</sequence>
<feature type="region of interest" description="Disordered" evidence="5">
    <location>
        <begin position="378"/>
        <end position="406"/>
    </location>
</feature>
<name>A0ABX6ESM9_KLUMA</name>
<feature type="DNA-binding region" description="Homeobox" evidence="4">
    <location>
        <begin position="305"/>
        <end position="367"/>
    </location>
</feature>
<feature type="region of interest" description="Disordered" evidence="5">
    <location>
        <begin position="424"/>
        <end position="443"/>
    </location>
</feature>
<keyword evidence="1 4" id="KW-0238">DNA-binding</keyword>
<dbReference type="InterPro" id="IPR050224">
    <property type="entry name" value="TALE_homeobox"/>
</dbReference>
<dbReference type="InterPro" id="IPR008422">
    <property type="entry name" value="KN_HD"/>
</dbReference>
<accession>A0ABX6ESM9</accession>
<dbReference type="Proteomes" id="UP000422736">
    <property type="component" value="Chromosome 3"/>
</dbReference>
<feature type="compositionally biased region" description="Low complexity" evidence="5">
    <location>
        <begin position="214"/>
        <end position="257"/>
    </location>
</feature>
<feature type="region of interest" description="Disordered" evidence="5">
    <location>
        <begin position="205"/>
        <end position="257"/>
    </location>
</feature>
<reference evidence="7 8" key="1">
    <citation type="submission" date="2016-03" db="EMBL/GenBank/DDBJ databases">
        <title>How can Kluyveromyces marxianus grow so fast - potential evolutionary course in Saccharomyces Complex revealed by comparative genomics.</title>
        <authorList>
            <person name="Mo W."/>
            <person name="Lu W."/>
            <person name="Yang X."/>
            <person name="Qi J."/>
            <person name="Lv H."/>
        </authorList>
    </citation>
    <scope>NUCLEOTIDE SEQUENCE [LARGE SCALE GENOMIC DNA]</scope>
    <source>
        <strain evidence="7 8">FIM1</strain>
    </source>
</reference>
<evidence type="ECO:0000256" key="3">
    <source>
        <dbReference type="ARBA" id="ARBA00023242"/>
    </source>
</evidence>
<dbReference type="EMBL" id="CP015056">
    <property type="protein sequence ID" value="QGN15334.1"/>
    <property type="molecule type" value="Genomic_DNA"/>
</dbReference>
<feature type="domain" description="Homeobox" evidence="6">
    <location>
        <begin position="303"/>
        <end position="366"/>
    </location>
</feature>
<evidence type="ECO:0000256" key="1">
    <source>
        <dbReference type="ARBA" id="ARBA00023125"/>
    </source>
</evidence>
<dbReference type="Gene3D" id="1.10.10.60">
    <property type="entry name" value="Homeodomain-like"/>
    <property type="match status" value="1"/>
</dbReference>
<evidence type="ECO:0000256" key="5">
    <source>
        <dbReference type="SAM" id="MobiDB-lite"/>
    </source>
</evidence>
<organism evidence="7 8">
    <name type="scientific">Kluyveromyces marxianus</name>
    <name type="common">Yeast</name>
    <name type="synonym">Candida kefyr</name>
    <dbReference type="NCBI Taxonomy" id="4911"/>
    <lineage>
        <taxon>Eukaryota</taxon>
        <taxon>Fungi</taxon>
        <taxon>Dikarya</taxon>
        <taxon>Ascomycota</taxon>
        <taxon>Saccharomycotina</taxon>
        <taxon>Saccharomycetes</taxon>
        <taxon>Saccharomycetales</taxon>
        <taxon>Saccharomycetaceae</taxon>
        <taxon>Kluyveromyces</taxon>
    </lineage>
</organism>
<dbReference type="SMART" id="SM00389">
    <property type="entry name" value="HOX"/>
    <property type="match status" value="1"/>
</dbReference>
<dbReference type="PANTHER" id="PTHR11850">
    <property type="entry name" value="HOMEOBOX PROTEIN TRANSCRIPTION FACTORS"/>
    <property type="match status" value="1"/>
</dbReference>
<evidence type="ECO:0000259" key="6">
    <source>
        <dbReference type="PROSITE" id="PS50071"/>
    </source>
</evidence>